<name>A0A328PCF0_9GAMM</name>
<comment type="caution">
    <text evidence="4">The sequence shown here is derived from an EMBL/GenBank/DDBJ whole genome shotgun (WGS) entry which is preliminary data.</text>
</comment>
<dbReference type="Gene3D" id="3.30.9.10">
    <property type="entry name" value="D-Amino Acid Oxidase, subunit A, domain 2"/>
    <property type="match status" value="1"/>
</dbReference>
<dbReference type="SUPFAM" id="SSF51905">
    <property type="entry name" value="FAD/NAD(P)-binding domain"/>
    <property type="match status" value="1"/>
</dbReference>
<proteinExistence type="predicted"/>
<evidence type="ECO:0000313" key="5">
    <source>
        <dbReference type="Proteomes" id="UP000248926"/>
    </source>
</evidence>
<gene>
    <name evidence="4" type="ORF">CA260_08635</name>
</gene>
<dbReference type="InterPro" id="IPR006076">
    <property type="entry name" value="FAD-dep_OxRdtase"/>
</dbReference>
<reference evidence="4 5" key="1">
    <citation type="journal article" date="2018" name="Genet. Mol. Biol.">
        <title>The genome sequence of Dyella jiangningensis FCAV SCS01 from a lignocellulose-decomposing microbial consortium metagenome reveals potential for biotechnological applications.</title>
        <authorList>
            <person name="Desiderato J.G."/>
            <person name="Alvarenga D.O."/>
            <person name="Constancio M.T.L."/>
            <person name="Alves L.M.C."/>
            <person name="Varani A.M."/>
        </authorList>
    </citation>
    <scope>NUCLEOTIDE SEQUENCE [LARGE SCALE GENOMIC DNA]</scope>
    <source>
        <strain evidence="4 5">FCAV SCS01</strain>
    </source>
</reference>
<dbReference type="Proteomes" id="UP000248926">
    <property type="component" value="Unassembled WGS sequence"/>
</dbReference>
<dbReference type="InterPro" id="IPR036188">
    <property type="entry name" value="FAD/NAD-bd_sf"/>
</dbReference>
<sequence>MGGDTDMFDAVVIGGGFYGAAIAIYLSQQREMKRVLLVERDRHLLSRASYTNQARVHNGYHYPRSFTTAYRSRINLPKFVQQWSYAVSKDFEKLYAIARRNSKVTARQFERFCREIGARIEVAPKSLHELFDNKLIEEVFLVEEYAFDTTRLAGWAERELDSSGVRTILGTKALGVSRDVGCGLAVELEHGNGLREVVRSRYVFNCAYAGLNQLAGDFHGTQMGLKHEITEMALMQVPSSLKNIGVTVMDGPFFSIMPFPARDLHTLSHVRYTPHFSWPDEPGVDPYDRLRDYLQETRVDRMVRDVQRYLPAVAQAQYVESLFEVKTVLVKNEGDDGRPILFEKHADIPGCFSILGGKIDNIFDVLEKLEIEEFASARGNS</sequence>
<dbReference type="GO" id="GO:0016491">
    <property type="term" value="F:oxidoreductase activity"/>
    <property type="evidence" value="ECO:0007669"/>
    <property type="project" value="UniProtKB-KW"/>
</dbReference>
<protein>
    <submittedName>
        <fullName evidence="4">D amino acid oxidase (DAO) family protein</fullName>
    </submittedName>
</protein>
<evidence type="ECO:0000256" key="1">
    <source>
        <dbReference type="ARBA" id="ARBA00023002"/>
    </source>
</evidence>
<keyword evidence="2" id="KW-0472">Membrane</keyword>
<dbReference type="AlphaFoldDB" id="A0A328PCF0"/>
<dbReference type="Gene3D" id="3.50.50.60">
    <property type="entry name" value="FAD/NAD(P)-binding domain"/>
    <property type="match status" value="1"/>
</dbReference>
<evidence type="ECO:0000259" key="3">
    <source>
        <dbReference type="Pfam" id="PF01266"/>
    </source>
</evidence>
<feature type="domain" description="FAD dependent oxidoreductase" evidence="3">
    <location>
        <begin position="9"/>
        <end position="317"/>
    </location>
</feature>
<keyword evidence="2" id="KW-0812">Transmembrane</keyword>
<organism evidence="4 5">
    <name type="scientific">Dyella jiangningensis</name>
    <dbReference type="NCBI Taxonomy" id="1379159"/>
    <lineage>
        <taxon>Bacteria</taxon>
        <taxon>Pseudomonadati</taxon>
        <taxon>Pseudomonadota</taxon>
        <taxon>Gammaproteobacteria</taxon>
        <taxon>Lysobacterales</taxon>
        <taxon>Rhodanobacteraceae</taxon>
        <taxon>Dyella</taxon>
    </lineage>
</organism>
<keyword evidence="1" id="KW-0560">Oxidoreductase</keyword>
<dbReference type="Pfam" id="PF01266">
    <property type="entry name" value="DAO"/>
    <property type="match status" value="1"/>
</dbReference>
<feature type="transmembrane region" description="Helical" evidence="2">
    <location>
        <begin position="6"/>
        <end position="26"/>
    </location>
</feature>
<keyword evidence="5" id="KW-1185">Reference proteome</keyword>
<evidence type="ECO:0000313" key="4">
    <source>
        <dbReference type="EMBL" id="RAO77895.1"/>
    </source>
</evidence>
<evidence type="ECO:0000256" key="2">
    <source>
        <dbReference type="SAM" id="Phobius"/>
    </source>
</evidence>
<accession>A0A328PCF0</accession>
<keyword evidence="2" id="KW-1133">Transmembrane helix</keyword>
<dbReference type="EMBL" id="NFZS01000001">
    <property type="protein sequence ID" value="RAO77895.1"/>
    <property type="molecule type" value="Genomic_DNA"/>
</dbReference>